<dbReference type="AlphaFoldDB" id="A0A4R1EX72"/>
<organism evidence="2 3">
    <name type="scientific">Cocleimonas flava</name>
    <dbReference type="NCBI Taxonomy" id="634765"/>
    <lineage>
        <taxon>Bacteria</taxon>
        <taxon>Pseudomonadati</taxon>
        <taxon>Pseudomonadota</taxon>
        <taxon>Gammaproteobacteria</taxon>
        <taxon>Thiotrichales</taxon>
        <taxon>Thiotrichaceae</taxon>
        <taxon>Cocleimonas</taxon>
    </lineage>
</organism>
<feature type="region of interest" description="Disordered" evidence="1">
    <location>
        <begin position="1"/>
        <end position="45"/>
    </location>
</feature>
<sequence length="237" mass="27432">MCDILPGGRRVRHRMPRHPQCYETNPPPENSPTTRGTTGTNSNLQRQYQRRFELSLERAGINEAIERLHATLLSEARRMSASMSYESFTTLDANPNQAIRLFQSVLQNVLENIRDAGLSRMLPQFVMRLMGSPLTYLTGLQSVYDQSRWDSRDAGRRNSFRTQQVYAHLIWVYASSASDNNLQRAIEYNQTLVTQGLRYIRWKEQELPRLRAWVLQNTTAIDRGGTWDVPSTGLRHY</sequence>
<protein>
    <submittedName>
        <fullName evidence="2">Uncharacterized protein</fullName>
    </submittedName>
</protein>
<gene>
    <name evidence="2" type="ORF">EV695_2581</name>
</gene>
<feature type="compositionally biased region" description="Polar residues" evidence="1">
    <location>
        <begin position="35"/>
        <end position="45"/>
    </location>
</feature>
<reference evidence="2 3" key="1">
    <citation type="submission" date="2019-03" db="EMBL/GenBank/DDBJ databases">
        <title>Genomic Encyclopedia of Type Strains, Phase IV (KMG-IV): sequencing the most valuable type-strain genomes for metagenomic binning, comparative biology and taxonomic classification.</title>
        <authorList>
            <person name="Goeker M."/>
        </authorList>
    </citation>
    <scope>NUCLEOTIDE SEQUENCE [LARGE SCALE GENOMIC DNA]</scope>
    <source>
        <strain evidence="2 3">DSM 24830</strain>
    </source>
</reference>
<keyword evidence="3" id="KW-1185">Reference proteome</keyword>
<proteinExistence type="predicted"/>
<evidence type="ECO:0000313" key="2">
    <source>
        <dbReference type="EMBL" id="TCJ84622.1"/>
    </source>
</evidence>
<name>A0A4R1EX72_9GAMM</name>
<dbReference type="EMBL" id="SMFQ01000004">
    <property type="protein sequence ID" value="TCJ84622.1"/>
    <property type="molecule type" value="Genomic_DNA"/>
</dbReference>
<evidence type="ECO:0000256" key="1">
    <source>
        <dbReference type="SAM" id="MobiDB-lite"/>
    </source>
</evidence>
<accession>A0A4R1EX72</accession>
<evidence type="ECO:0000313" key="3">
    <source>
        <dbReference type="Proteomes" id="UP000294887"/>
    </source>
</evidence>
<dbReference type="RefSeq" id="WP_131906370.1">
    <property type="nucleotide sequence ID" value="NZ_BAAAFU010000006.1"/>
</dbReference>
<comment type="caution">
    <text evidence="2">The sequence shown here is derived from an EMBL/GenBank/DDBJ whole genome shotgun (WGS) entry which is preliminary data.</text>
</comment>
<dbReference type="Proteomes" id="UP000294887">
    <property type="component" value="Unassembled WGS sequence"/>
</dbReference>